<feature type="transmembrane region" description="Helical" evidence="2">
    <location>
        <begin position="53"/>
        <end position="76"/>
    </location>
</feature>
<feature type="transmembrane region" description="Helical" evidence="2">
    <location>
        <begin position="82"/>
        <end position="104"/>
    </location>
</feature>
<evidence type="ECO:0000313" key="3">
    <source>
        <dbReference type="EMBL" id="KAF2453910.1"/>
    </source>
</evidence>
<organism evidence="3 4">
    <name type="scientific">Lineolata rhizophorae</name>
    <dbReference type="NCBI Taxonomy" id="578093"/>
    <lineage>
        <taxon>Eukaryota</taxon>
        <taxon>Fungi</taxon>
        <taxon>Dikarya</taxon>
        <taxon>Ascomycota</taxon>
        <taxon>Pezizomycotina</taxon>
        <taxon>Dothideomycetes</taxon>
        <taxon>Dothideomycetes incertae sedis</taxon>
        <taxon>Lineolatales</taxon>
        <taxon>Lineolataceae</taxon>
        <taxon>Lineolata</taxon>
    </lineage>
</organism>
<feature type="region of interest" description="Disordered" evidence="1">
    <location>
        <begin position="1"/>
        <end position="32"/>
    </location>
</feature>
<dbReference type="Proteomes" id="UP000799766">
    <property type="component" value="Unassembled WGS sequence"/>
</dbReference>
<keyword evidence="2" id="KW-1133">Transmembrane helix</keyword>
<gene>
    <name evidence="3" type="ORF">BDY21DRAFT_374435</name>
</gene>
<evidence type="ECO:0000313" key="4">
    <source>
        <dbReference type="Proteomes" id="UP000799766"/>
    </source>
</evidence>
<keyword evidence="2" id="KW-0472">Membrane</keyword>
<dbReference type="EMBL" id="MU001694">
    <property type="protein sequence ID" value="KAF2453910.1"/>
    <property type="molecule type" value="Genomic_DNA"/>
</dbReference>
<dbReference type="AlphaFoldDB" id="A0A6A6NQ26"/>
<feature type="transmembrane region" description="Helical" evidence="2">
    <location>
        <begin position="143"/>
        <end position="162"/>
    </location>
</feature>
<keyword evidence="2" id="KW-0812">Transmembrane</keyword>
<name>A0A6A6NQ26_9PEZI</name>
<sequence>MTTTTASSRLRRAFKYPEDSDSDAASDAAGLDEQQQEHLIAGFRERDARMTSLANKAFLALPLVAALPYLAAAFGGRGGGEAVAAAPTAGAALAMVLALLCTAAGQAVRVSPGLGNAWVWVRHASVSAIGDGARVEGYKVRDVARWASWVAGGVLSVLALRTAWMDGCVRLEGWWAYVPVAVWWFMNVGTWVLKPVDVEGLEKLRYGYKGA</sequence>
<reference evidence="3" key="1">
    <citation type="journal article" date="2020" name="Stud. Mycol.">
        <title>101 Dothideomycetes genomes: a test case for predicting lifestyles and emergence of pathogens.</title>
        <authorList>
            <person name="Haridas S."/>
            <person name="Albert R."/>
            <person name="Binder M."/>
            <person name="Bloem J."/>
            <person name="Labutti K."/>
            <person name="Salamov A."/>
            <person name="Andreopoulos B."/>
            <person name="Baker S."/>
            <person name="Barry K."/>
            <person name="Bills G."/>
            <person name="Bluhm B."/>
            <person name="Cannon C."/>
            <person name="Castanera R."/>
            <person name="Culley D."/>
            <person name="Daum C."/>
            <person name="Ezra D."/>
            <person name="Gonzalez J."/>
            <person name="Henrissat B."/>
            <person name="Kuo A."/>
            <person name="Liang C."/>
            <person name="Lipzen A."/>
            <person name="Lutzoni F."/>
            <person name="Magnuson J."/>
            <person name="Mondo S."/>
            <person name="Nolan M."/>
            <person name="Ohm R."/>
            <person name="Pangilinan J."/>
            <person name="Park H.-J."/>
            <person name="Ramirez L."/>
            <person name="Alfaro M."/>
            <person name="Sun H."/>
            <person name="Tritt A."/>
            <person name="Yoshinaga Y."/>
            <person name="Zwiers L.-H."/>
            <person name="Turgeon B."/>
            <person name="Goodwin S."/>
            <person name="Spatafora J."/>
            <person name="Crous P."/>
            <person name="Grigoriev I."/>
        </authorList>
    </citation>
    <scope>NUCLEOTIDE SEQUENCE</scope>
    <source>
        <strain evidence="3">ATCC 16933</strain>
    </source>
</reference>
<keyword evidence="4" id="KW-1185">Reference proteome</keyword>
<evidence type="ECO:0000256" key="1">
    <source>
        <dbReference type="SAM" id="MobiDB-lite"/>
    </source>
</evidence>
<evidence type="ECO:0000256" key="2">
    <source>
        <dbReference type="SAM" id="Phobius"/>
    </source>
</evidence>
<accession>A0A6A6NQ26</accession>
<feature type="transmembrane region" description="Helical" evidence="2">
    <location>
        <begin position="174"/>
        <end position="193"/>
    </location>
</feature>
<proteinExistence type="predicted"/>
<protein>
    <submittedName>
        <fullName evidence="3">Uncharacterized protein</fullName>
    </submittedName>
</protein>
<dbReference type="OrthoDB" id="3358048at2759"/>